<evidence type="ECO:0000259" key="4">
    <source>
        <dbReference type="PROSITE" id="PS01124"/>
    </source>
</evidence>
<dbReference type="GO" id="GO:0003700">
    <property type="term" value="F:DNA-binding transcription factor activity"/>
    <property type="evidence" value="ECO:0007669"/>
    <property type="project" value="InterPro"/>
</dbReference>
<keyword evidence="2" id="KW-0238">DNA-binding</keyword>
<dbReference type="InterPro" id="IPR018060">
    <property type="entry name" value="HTH_AraC"/>
</dbReference>
<feature type="domain" description="HTH araC/xylS-type" evidence="4">
    <location>
        <begin position="168"/>
        <end position="269"/>
    </location>
</feature>
<evidence type="ECO:0000313" key="5">
    <source>
        <dbReference type="EMBL" id="MBB6632998.1"/>
    </source>
</evidence>
<dbReference type="RefSeq" id="WP_185118239.1">
    <property type="nucleotide sequence ID" value="NZ_JACJVQ010000003.1"/>
</dbReference>
<keyword evidence="6" id="KW-1185">Reference proteome</keyword>
<name>A0A841SS22_9BACL</name>
<evidence type="ECO:0000256" key="2">
    <source>
        <dbReference type="ARBA" id="ARBA00023125"/>
    </source>
</evidence>
<reference evidence="5 6" key="1">
    <citation type="submission" date="2020-08" db="EMBL/GenBank/DDBJ databases">
        <title>Cohnella phylogeny.</title>
        <authorList>
            <person name="Dunlap C."/>
        </authorList>
    </citation>
    <scope>NUCLEOTIDE SEQUENCE [LARGE SCALE GENOMIC DNA]</scope>
    <source>
        <strain evidence="5 6">DSM 25241</strain>
    </source>
</reference>
<dbReference type="AlphaFoldDB" id="A0A841SS22"/>
<gene>
    <name evidence="5" type="ORF">H7B67_02590</name>
</gene>
<dbReference type="SMART" id="SM00342">
    <property type="entry name" value="HTH_ARAC"/>
    <property type="match status" value="1"/>
</dbReference>
<proteinExistence type="predicted"/>
<dbReference type="Proteomes" id="UP000535838">
    <property type="component" value="Unassembled WGS sequence"/>
</dbReference>
<evidence type="ECO:0000256" key="3">
    <source>
        <dbReference type="ARBA" id="ARBA00023163"/>
    </source>
</evidence>
<protein>
    <submittedName>
        <fullName evidence="5">AraC family transcriptional regulator</fullName>
    </submittedName>
</protein>
<evidence type="ECO:0000313" key="6">
    <source>
        <dbReference type="Proteomes" id="UP000535838"/>
    </source>
</evidence>
<dbReference type="GO" id="GO:0043565">
    <property type="term" value="F:sequence-specific DNA binding"/>
    <property type="evidence" value="ECO:0007669"/>
    <property type="project" value="InterPro"/>
</dbReference>
<dbReference type="InterPro" id="IPR050204">
    <property type="entry name" value="AraC_XylS_family_regulators"/>
</dbReference>
<dbReference type="PROSITE" id="PS01124">
    <property type="entry name" value="HTH_ARAC_FAMILY_2"/>
    <property type="match status" value="1"/>
</dbReference>
<dbReference type="InterPro" id="IPR046532">
    <property type="entry name" value="DUF6597"/>
</dbReference>
<dbReference type="PANTHER" id="PTHR46796:SF13">
    <property type="entry name" value="HTH-TYPE TRANSCRIPTIONAL ACTIVATOR RHAS"/>
    <property type="match status" value="1"/>
</dbReference>
<dbReference type="PANTHER" id="PTHR46796">
    <property type="entry name" value="HTH-TYPE TRANSCRIPTIONAL ACTIVATOR RHAS-RELATED"/>
    <property type="match status" value="1"/>
</dbReference>
<comment type="caution">
    <text evidence="5">The sequence shown here is derived from an EMBL/GenBank/DDBJ whole genome shotgun (WGS) entry which is preliminary data.</text>
</comment>
<keyword evidence="1" id="KW-0805">Transcription regulation</keyword>
<dbReference type="Pfam" id="PF12833">
    <property type="entry name" value="HTH_18"/>
    <property type="match status" value="1"/>
</dbReference>
<evidence type="ECO:0000256" key="1">
    <source>
        <dbReference type="ARBA" id="ARBA00023015"/>
    </source>
</evidence>
<dbReference type="EMBL" id="JACJVQ010000003">
    <property type="protein sequence ID" value="MBB6632998.1"/>
    <property type="molecule type" value="Genomic_DNA"/>
</dbReference>
<dbReference type="Gene3D" id="1.10.10.60">
    <property type="entry name" value="Homeodomain-like"/>
    <property type="match status" value="1"/>
</dbReference>
<dbReference type="InterPro" id="IPR009057">
    <property type="entry name" value="Homeodomain-like_sf"/>
</dbReference>
<accession>A0A841SS22</accession>
<dbReference type="Pfam" id="PF20240">
    <property type="entry name" value="DUF6597"/>
    <property type="match status" value="1"/>
</dbReference>
<keyword evidence="3" id="KW-0804">Transcription</keyword>
<organism evidence="5 6">
    <name type="scientific">Cohnella thailandensis</name>
    <dbReference type="NCBI Taxonomy" id="557557"/>
    <lineage>
        <taxon>Bacteria</taxon>
        <taxon>Bacillati</taxon>
        <taxon>Bacillota</taxon>
        <taxon>Bacilli</taxon>
        <taxon>Bacillales</taxon>
        <taxon>Paenibacillaceae</taxon>
        <taxon>Cohnella</taxon>
    </lineage>
</organism>
<dbReference type="SUPFAM" id="SSF46689">
    <property type="entry name" value="Homeodomain-like"/>
    <property type="match status" value="1"/>
</dbReference>
<sequence>MREAKLRTTRGIVQADEGFRNFTLARYEPDPALASLVEHYWLVRWDLRDKPDFHQNILSYPSVQWVFENDWTGTNSWVYGVPHPSYTRHLKGFGESVGVKFRPGGFYPYWRQELAKLTGNRMDCAEALGAEAAALEEGFWELPDDETRARRIERFLLDRLPEKDEQAELANRIVQSVIDDRNALRVEDVADRYGLSVRSLQRLFSRYVGVSPKWVLKRFRLQEAAERLEKGGAMNWAELSQSLGYYDQAHFIKDFKALLGMSPEEYAKKAERQSR</sequence>